<evidence type="ECO:0000259" key="6">
    <source>
        <dbReference type="PROSITE" id="PS51832"/>
    </source>
</evidence>
<organism evidence="7 8">
    <name type="scientific">Anaerotignum faecicola</name>
    <dbReference type="NCBI Taxonomy" id="2358141"/>
    <lineage>
        <taxon>Bacteria</taxon>
        <taxon>Bacillati</taxon>
        <taxon>Bacillota</taxon>
        <taxon>Clostridia</taxon>
        <taxon>Lachnospirales</taxon>
        <taxon>Anaerotignaceae</taxon>
        <taxon>Anaerotignum</taxon>
    </lineage>
</organism>
<dbReference type="Gene3D" id="1.10.3210.10">
    <property type="entry name" value="Hypothetical protein af1432"/>
    <property type="match status" value="1"/>
</dbReference>
<dbReference type="PROSITE" id="PS50887">
    <property type="entry name" value="GGDEF"/>
    <property type="match status" value="1"/>
</dbReference>
<dbReference type="SUPFAM" id="SSF52172">
    <property type="entry name" value="CheY-like"/>
    <property type="match status" value="1"/>
</dbReference>
<dbReference type="PANTHER" id="PTHR45228:SF1">
    <property type="entry name" value="CYCLIC DI-GMP PHOSPHODIESTERASE TM_0186"/>
    <property type="match status" value="1"/>
</dbReference>
<dbReference type="CDD" id="cd00077">
    <property type="entry name" value="HDc"/>
    <property type="match status" value="1"/>
</dbReference>
<dbReference type="Pfam" id="PF00990">
    <property type="entry name" value="GGDEF"/>
    <property type="match status" value="1"/>
</dbReference>
<feature type="domain" description="GGDEF" evidence="5">
    <location>
        <begin position="686"/>
        <end position="812"/>
    </location>
</feature>
<evidence type="ECO:0000313" key="8">
    <source>
        <dbReference type="Proteomes" id="UP000287361"/>
    </source>
</evidence>
<dbReference type="NCBIfam" id="TIGR00254">
    <property type="entry name" value="GGDEF"/>
    <property type="match status" value="1"/>
</dbReference>
<dbReference type="InterPro" id="IPR043128">
    <property type="entry name" value="Rev_trsase/Diguanyl_cyclase"/>
</dbReference>
<comment type="function">
    <text evidence="2">May play the central regulatory role in sporulation. It may be an element of the effector pathway responsible for the activation of sporulation genes in response to nutritional stress. Spo0A may act in concert with spo0H (a sigma factor) to control the expression of some genes that are critical to the sporulation process.</text>
</comment>
<dbReference type="GO" id="GO:0000160">
    <property type="term" value="P:phosphorelay signal transduction system"/>
    <property type="evidence" value="ECO:0007669"/>
    <property type="project" value="InterPro"/>
</dbReference>
<dbReference type="InterPro" id="IPR037522">
    <property type="entry name" value="HD_GYP_dom"/>
</dbReference>
<gene>
    <name evidence="7" type="ORF">KGMB03357_01850</name>
</gene>
<dbReference type="Pfam" id="PF00072">
    <property type="entry name" value="Response_reg"/>
    <property type="match status" value="1"/>
</dbReference>
<evidence type="ECO:0000259" key="5">
    <source>
        <dbReference type="PROSITE" id="PS50887"/>
    </source>
</evidence>
<keyword evidence="3" id="KW-0597">Phosphoprotein</keyword>
<dbReference type="OrthoDB" id="9804747at2"/>
<feature type="domain" description="HD-GYP" evidence="6">
    <location>
        <begin position="142"/>
        <end position="350"/>
    </location>
</feature>
<dbReference type="PROSITE" id="PS50110">
    <property type="entry name" value="RESPONSE_REGULATORY"/>
    <property type="match status" value="1"/>
</dbReference>
<dbReference type="SUPFAM" id="SSF109604">
    <property type="entry name" value="HD-domain/PDEase-like"/>
    <property type="match status" value="1"/>
</dbReference>
<feature type="modified residue" description="4-aspartylphosphate" evidence="3">
    <location>
        <position position="55"/>
    </location>
</feature>
<dbReference type="Gene3D" id="3.30.70.270">
    <property type="match status" value="1"/>
</dbReference>
<dbReference type="SUPFAM" id="SSF55073">
    <property type="entry name" value="Nucleotide cyclase"/>
    <property type="match status" value="1"/>
</dbReference>
<dbReference type="SMART" id="SM00471">
    <property type="entry name" value="HDc"/>
    <property type="match status" value="1"/>
</dbReference>
<dbReference type="Gene3D" id="3.40.50.2300">
    <property type="match status" value="1"/>
</dbReference>
<evidence type="ECO:0000259" key="4">
    <source>
        <dbReference type="PROSITE" id="PS50110"/>
    </source>
</evidence>
<dbReference type="InterPro" id="IPR000160">
    <property type="entry name" value="GGDEF_dom"/>
</dbReference>
<dbReference type="InterPro" id="IPR011006">
    <property type="entry name" value="CheY-like_superfamily"/>
</dbReference>
<protein>
    <recommendedName>
        <fullName evidence="1">Stage 0 sporulation protein A homolog</fullName>
    </recommendedName>
</protein>
<evidence type="ECO:0000256" key="3">
    <source>
        <dbReference type="PROSITE-ProRule" id="PRU00169"/>
    </source>
</evidence>
<dbReference type="SMART" id="SM00267">
    <property type="entry name" value="GGDEF"/>
    <property type="match status" value="1"/>
</dbReference>
<dbReference type="CDD" id="cd01949">
    <property type="entry name" value="GGDEF"/>
    <property type="match status" value="1"/>
</dbReference>
<dbReference type="EMBL" id="BHVZ01000001">
    <property type="protein sequence ID" value="GCB28524.1"/>
    <property type="molecule type" value="Genomic_DNA"/>
</dbReference>
<comment type="caution">
    <text evidence="7">The sequence shown here is derived from an EMBL/GenBank/DDBJ whole genome shotgun (WGS) entry which is preliminary data.</text>
</comment>
<sequence length="812" mass="91829">MRRRKLLIADDSEMNRAILANVLDQEFEVIEATNGQEVIIALQSYGTQISALLLDIVMPEMDGFEVLEEMNRRHWIEDIPTIMISAETSNTYIDRAFELGASDYISRPFVPGIVRRRIINTILLHTKKHQLMDVVADWFFRREKSNEVMISILGYALGLRCGEKGMHMSGVSRVTGLLLHCLMKRTNRYALNPDDIDVICMAASLHDIGKLLIPEEILTKPGKLTEEEFAIVKRHTVIGADIISGMSVYQNEKLVKYATMICRWHHERWDGKGYPDGLAGDNIPIAAQVVSVADAYDALTNERSYKEAFSHDTALAMMHNGECGSLNPLLLECMDELSETLRHGVEKKPVGQSAEQVYETVEELYSGQDVIAARMTKQLEEANTKAEFFANLSGELWFEYTAQPSSLHLSKGAVEQTGLPDVIVDPMENEAFLSVFGKKTLALLTEKLQELPTDRTQMEFMAQITLNGKPSQCQTAILVSGKKDSEGHYSSLLGKIVDIDENYKRIQMYDAEAAKPALQKQVLLPILASGESVIRITEKQVGPVLQGYRTMFETVRLVDPEICMQVSTTKESHSVQKNEDCFALWGKSRRCERCISQDAIRMGKIQTKVEPIGNDVYYVFAMPIEIDGMSYSLECVNPIRSEDINGIESEHVLNQLLVRNRQVYMDSATRVYNRRYYDERVRNLSGEYALAMIDIDNFKKINDRFGHTAGDAALYYVAQTIRSMLRSNDALIRYGGDEFFLLFDNMPEQILERKLEELCRAVRKIEVAQYPELKLTISIGGAYASGRISDLIQKADAALYEAKKEKNRAVIF</sequence>
<dbReference type="InterPro" id="IPR029787">
    <property type="entry name" value="Nucleotide_cyclase"/>
</dbReference>
<evidence type="ECO:0000313" key="7">
    <source>
        <dbReference type="EMBL" id="GCB28524.1"/>
    </source>
</evidence>
<dbReference type="InterPro" id="IPR003607">
    <property type="entry name" value="HD/PDEase_dom"/>
</dbReference>
<dbReference type="Pfam" id="PF13487">
    <property type="entry name" value="HD_5"/>
    <property type="match status" value="1"/>
</dbReference>
<dbReference type="InterPro" id="IPR052020">
    <property type="entry name" value="Cyclic_di-GMP/3'3'-cGAMP_PDE"/>
</dbReference>
<dbReference type="AlphaFoldDB" id="A0A401LAK6"/>
<dbReference type="PROSITE" id="PS51832">
    <property type="entry name" value="HD_GYP"/>
    <property type="match status" value="1"/>
</dbReference>
<reference evidence="7 8" key="1">
    <citation type="submission" date="2018-10" db="EMBL/GenBank/DDBJ databases">
        <title>Draft Genome Sequence of Anaerotignum sp. KCTC 15736.</title>
        <authorList>
            <person name="Choi S.H."/>
            <person name="Kim J.S."/>
            <person name="Kang S.W."/>
            <person name="Lee J.S."/>
            <person name="Park S.H."/>
        </authorList>
    </citation>
    <scope>NUCLEOTIDE SEQUENCE [LARGE SCALE GENOMIC DNA]</scope>
    <source>
        <strain evidence="7 8">KCTC 15736</strain>
    </source>
</reference>
<dbReference type="InterPro" id="IPR001789">
    <property type="entry name" value="Sig_transdc_resp-reg_receiver"/>
</dbReference>
<proteinExistence type="predicted"/>
<dbReference type="Proteomes" id="UP000287361">
    <property type="component" value="Unassembled WGS sequence"/>
</dbReference>
<keyword evidence="8" id="KW-1185">Reference proteome</keyword>
<name>A0A401LAK6_9FIRM</name>
<accession>A0A401LAK6</accession>
<dbReference type="CDD" id="cd00156">
    <property type="entry name" value="REC"/>
    <property type="match status" value="1"/>
</dbReference>
<feature type="domain" description="Response regulatory" evidence="4">
    <location>
        <begin position="5"/>
        <end position="122"/>
    </location>
</feature>
<dbReference type="PANTHER" id="PTHR45228">
    <property type="entry name" value="CYCLIC DI-GMP PHOSPHODIESTERASE TM_0186-RELATED"/>
    <property type="match status" value="1"/>
</dbReference>
<dbReference type="SMART" id="SM00448">
    <property type="entry name" value="REC"/>
    <property type="match status" value="1"/>
</dbReference>
<evidence type="ECO:0000256" key="1">
    <source>
        <dbReference type="ARBA" id="ARBA00018672"/>
    </source>
</evidence>
<evidence type="ECO:0000256" key="2">
    <source>
        <dbReference type="ARBA" id="ARBA00024867"/>
    </source>
</evidence>